<evidence type="ECO:0000313" key="2">
    <source>
        <dbReference type="Proteomes" id="UP000250321"/>
    </source>
</evidence>
<reference evidence="1 2" key="1">
    <citation type="submission" date="2018-02" db="EMBL/GenBank/DDBJ databases">
        <title>Draft genome of wild Prunus yedoensis var. nudiflora.</title>
        <authorList>
            <person name="Baek S."/>
            <person name="Kim J.-H."/>
            <person name="Choi K."/>
            <person name="Kim G.-B."/>
            <person name="Cho A."/>
            <person name="Jang H."/>
            <person name="Shin C.-H."/>
            <person name="Yu H.-J."/>
            <person name="Mun J.-H."/>
        </authorList>
    </citation>
    <scope>NUCLEOTIDE SEQUENCE [LARGE SCALE GENOMIC DNA]</scope>
    <source>
        <strain evidence="2">cv. Jeju island</strain>
        <tissue evidence="1">Leaf</tissue>
    </source>
</reference>
<name>A0A314ZLU9_PRUYE</name>
<accession>A0A314ZLU9</accession>
<comment type="caution">
    <text evidence="1">The sequence shown here is derived from an EMBL/GenBank/DDBJ whole genome shotgun (WGS) entry which is preliminary data.</text>
</comment>
<keyword evidence="2" id="KW-1185">Reference proteome</keyword>
<evidence type="ECO:0000313" key="1">
    <source>
        <dbReference type="EMBL" id="PQQ18394.1"/>
    </source>
</evidence>
<dbReference type="Proteomes" id="UP000250321">
    <property type="component" value="Unassembled WGS sequence"/>
</dbReference>
<protein>
    <submittedName>
        <fullName evidence="1">Uncharacterized protein</fullName>
    </submittedName>
</protein>
<sequence>MIFLSVIDLRTTKAHLMVMPVVLTELDELPPTDQQFICTPMSRPKTICPSRLGSPHSFLAKQRPDFYHILKFRMKRTLPRSLSSEVKLQSSNMFSNGF</sequence>
<organism evidence="1 2">
    <name type="scientific">Prunus yedoensis var. nudiflora</name>
    <dbReference type="NCBI Taxonomy" id="2094558"/>
    <lineage>
        <taxon>Eukaryota</taxon>
        <taxon>Viridiplantae</taxon>
        <taxon>Streptophyta</taxon>
        <taxon>Embryophyta</taxon>
        <taxon>Tracheophyta</taxon>
        <taxon>Spermatophyta</taxon>
        <taxon>Magnoliopsida</taxon>
        <taxon>eudicotyledons</taxon>
        <taxon>Gunneridae</taxon>
        <taxon>Pentapetalae</taxon>
        <taxon>rosids</taxon>
        <taxon>fabids</taxon>
        <taxon>Rosales</taxon>
        <taxon>Rosaceae</taxon>
        <taxon>Amygdaloideae</taxon>
        <taxon>Amygdaleae</taxon>
        <taxon>Prunus</taxon>
    </lineage>
</organism>
<dbReference type="EMBL" id="PJQY01000110">
    <property type="protein sequence ID" value="PQQ18394.1"/>
    <property type="molecule type" value="Genomic_DNA"/>
</dbReference>
<proteinExistence type="predicted"/>
<gene>
    <name evidence="1" type="ORF">Pyn_23488</name>
</gene>
<dbReference type="AlphaFoldDB" id="A0A314ZLU9"/>